<dbReference type="EMBL" id="JAYKXN010000006">
    <property type="protein sequence ID" value="KAK7280112.1"/>
    <property type="molecule type" value="Genomic_DNA"/>
</dbReference>
<evidence type="ECO:0000313" key="2">
    <source>
        <dbReference type="Proteomes" id="UP001359559"/>
    </source>
</evidence>
<organism evidence="1 2">
    <name type="scientific">Clitoria ternatea</name>
    <name type="common">Butterfly pea</name>
    <dbReference type="NCBI Taxonomy" id="43366"/>
    <lineage>
        <taxon>Eukaryota</taxon>
        <taxon>Viridiplantae</taxon>
        <taxon>Streptophyta</taxon>
        <taxon>Embryophyta</taxon>
        <taxon>Tracheophyta</taxon>
        <taxon>Spermatophyta</taxon>
        <taxon>Magnoliopsida</taxon>
        <taxon>eudicotyledons</taxon>
        <taxon>Gunneridae</taxon>
        <taxon>Pentapetalae</taxon>
        <taxon>rosids</taxon>
        <taxon>fabids</taxon>
        <taxon>Fabales</taxon>
        <taxon>Fabaceae</taxon>
        <taxon>Papilionoideae</taxon>
        <taxon>50 kb inversion clade</taxon>
        <taxon>NPAAA clade</taxon>
        <taxon>indigoferoid/millettioid clade</taxon>
        <taxon>Phaseoleae</taxon>
        <taxon>Clitoria</taxon>
    </lineage>
</organism>
<dbReference type="Proteomes" id="UP001359559">
    <property type="component" value="Unassembled WGS sequence"/>
</dbReference>
<accession>A0AAN9FPA1</accession>
<keyword evidence="2" id="KW-1185">Reference proteome</keyword>
<reference evidence="1 2" key="1">
    <citation type="submission" date="2024-01" db="EMBL/GenBank/DDBJ databases">
        <title>The genomes of 5 underutilized Papilionoideae crops provide insights into root nodulation and disease resistance.</title>
        <authorList>
            <person name="Yuan L."/>
        </authorList>
    </citation>
    <scope>NUCLEOTIDE SEQUENCE [LARGE SCALE GENOMIC DNA]</scope>
    <source>
        <strain evidence="1">LY-2023</strain>
        <tissue evidence="1">Leaf</tissue>
    </source>
</reference>
<evidence type="ECO:0000313" key="1">
    <source>
        <dbReference type="EMBL" id="KAK7280112.1"/>
    </source>
</evidence>
<name>A0AAN9FPA1_CLITE</name>
<gene>
    <name evidence="1" type="ORF">RJT34_25174</name>
</gene>
<dbReference type="AlphaFoldDB" id="A0AAN9FPA1"/>
<comment type="caution">
    <text evidence="1">The sequence shown here is derived from an EMBL/GenBank/DDBJ whole genome shotgun (WGS) entry which is preliminary data.</text>
</comment>
<protein>
    <submittedName>
        <fullName evidence="1">Uncharacterized protein</fullName>
    </submittedName>
</protein>
<sequence length="91" mass="10296">MDNEEEMERLQRYLEEFYALSINSQAVAPCKMTRNEELVDGLPQSMDADNSKGSPPLKVLVVGEPYMVDELCEIPESVIPIEQQVESFADD</sequence>
<proteinExistence type="predicted"/>